<accession>A0A9D3SCU2</accession>
<evidence type="ECO:0000313" key="1">
    <source>
        <dbReference type="EMBL" id="KAG7314044.1"/>
    </source>
</evidence>
<comment type="caution">
    <text evidence="1">The sequence shown here is derived from an EMBL/GenBank/DDBJ whole genome shotgun (WGS) entry which is preliminary data.</text>
</comment>
<gene>
    <name evidence="1" type="ORF">KOW79_022540</name>
</gene>
<sequence length="125" mass="14033">MNVAKQGRRSGILSQARRQHNIFGGTAHQLGRVGVGSDILHRPGEQTDMLHGARKWKKWKAGDEPRPSRTRFCPLIHLVAPDSCRGQWKISFGETASHFVFSEECLQVCGKNSHSFWSVRPNDIG</sequence>
<protein>
    <submittedName>
        <fullName evidence="1">Uncharacterized protein</fullName>
    </submittedName>
</protein>
<dbReference type="AlphaFoldDB" id="A0A9D3SCU2"/>
<keyword evidence="2" id="KW-1185">Reference proteome</keyword>
<reference evidence="1 2" key="1">
    <citation type="submission" date="2021-06" db="EMBL/GenBank/DDBJ databases">
        <title>Chromosome-level genome assembly of the red-tail catfish (Hemibagrus wyckioides).</title>
        <authorList>
            <person name="Shao F."/>
        </authorList>
    </citation>
    <scope>NUCLEOTIDE SEQUENCE [LARGE SCALE GENOMIC DNA]</scope>
    <source>
        <strain evidence="1">EC202008001</strain>
        <tissue evidence="1">Blood</tissue>
    </source>
</reference>
<organism evidence="1 2">
    <name type="scientific">Hemibagrus wyckioides</name>
    <dbReference type="NCBI Taxonomy" id="337641"/>
    <lineage>
        <taxon>Eukaryota</taxon>
        <taxon>Metazoa</taxon>
        <taxon>Chordata</taxon>
        <taxon>Craniata</taxon>
        <taxon>Vertebrata</taxon>
        <taxon>Euteleostomi</taxon>
        <taxon>Actinopterygii</taxon>
        <taxon>Neopterygii</taxon>
        <taxon>Teleostei</taxon>
        <taxon>Ostariophysi</taxon>
        <taxon>Siluriformes</taxon>
        <taxon>Bagridae</taxon>
        <taxon>Hemibagrus</taxon>
    </lineage>
</organism>
<name>A0A9D3SCU2_9TELE</name>
<dbReference type="Proteomes" id="UP000824219">
    <property type="component" value="Linkage Group LG29"/>
</dbReference>
<proteinExistence type="predicted"/>
<dbReference type="EMBL" id="JAHKSW010000029">
    <property type="protein sequence ID" value="KAG7314044.1"/>
    <property type="molecule type" value="Genomic_DNA"/>
</dbReference>
<evidence type="ECO:0000313" key="2">
    <source>
        <dbReference type="Proteomes" id="UP000824219"/>
    </source>
</evidence>